<feature type="domain" description="Nudix hydrolase" evidence="4">
    <location>
        <begin position="8"/>
        <end position="142"/>
    </location>
</feature>
<organism evidence="5 6">
    <name type="scientific">Demequina zhanjiangensis</name>
    <dbReference type="NCBI Taxonomy" id="3051659"/>
    <lineage>
        <taxon>Bacteria</taxon>
        <taxon>Bacillati</taxon>
        <taxon>Actinomycetota</taxon>
        <taxon>Actinomycetes</taxon>
        <taxon>Micrococcales</taxon>
        <taxon>Demequinaceae</taxon>
        <taxon>Demequina</taxon>
    </lineage>
</organism>
<dbReference type="RefSeq" id="WP_301127419.1">
    <property type="nucleotide sequence ID" value="NZ_JAUHPV010000003.1"/>
</dbReference>
<accession>A0ABT8G0M5</accession>
<sequence length="146" mass="16052">MTDVEWEERTRLASYGVAASGDAVLLARSSAISDFAGQWSLPGGGVDFGEHPADALAREVAEETGLLATIVGKPLILSDVMEIPARSLRLHHVRLCYPVHVKGELRHEQHGTTDVAAWVPRRELRDMQVLEFTRKALIKFMGPEPA</sequence>
<dbReference type="SUPFAM" id="SSF55811">
    <property type="entry name" value="Nudix"/>
    <property type="match status" value="1"/>
</dbReference>
<dbReference type="PANTHER" id="PTHR43736:SF1">
    <property type="entry name" value="DIHYDRONEOPTERIN TRIPHOSPHATE DIPHOSPHATASE"/>
    <property type="match status" value="1"/>
</dbReference>
<dbReference type="Proteomes" id="UP001172738">
    <property type="component" value="Unassembled WGS sequence"/>
</dbReference>
<dbReference type="InterPro" id="IPR020476">
    <property type="entry name" value="Nudix_hydrolase"/>
</dbReference>
<comment type="similarity">
    <text evidence="1 3">Belongs to the Nudix hydrolase family.</text>
</comment>
<comment type="caution">
    <text evidence="5">The sequence shown here is derived from an EMBL/GenBank/DDBJ whole genome shotgun (WGS) entry which is preliminary data.</text>
</comment>
<reference evidence="5" key="1">
    <citation type="submission" date="2023-06" db="EMBL/GenBank/DDBJ databases">
        <title>SYSU T00b26.</title>
        <authorList>
            <person name="Gao L."/>
            <person name="Fang B.-Z."/>
            <person name="Li W.-J."/>
        </authorList>
    </citation>
    <scope>NUCLEOTIDE SEQUENCE</scope>
    <source>
        <strain evidence="5">SYSU T00b26</strain>
    </source>
</reference>
<name>A0ABT8G0M5_9MICO</name>
<proteinExistence type="inferred from homology"/>
<dbReference type="InterPro" id="IPR000086">
    <property type="entry name" value="NUDIX_hydrolase_dom"/>
</dbReference>
<dbReference type="PANTHER" id="PTHR43736">
    <property type="entry name" value="ADP-RIBOSE PYROPHOSPHATASE"/>
    <property type="match status" value="1"/>
</dbReference>
<evidence type="ECO:0000256" key="1">
    <source>
        <dbReference type="ARBA" id="ARBA00005582"/>
    </source>
</evidence>
<dbReference type="PROSITE" id="PS00893">
    <property type="entry name" value="NUDIX_BOX"/>
    <property type="match status" value="1"/>
</dbReference>
<protein>
    <submittedName>
        <fullName evidence="5">NUDIX domain-containing protein</fullName>
    </submittedName>
</protein>
<evidence type="ECO:0000313" key="6">
    <source>
        <dbReference type="Proteomes" id="UP001172738"/>
    </source>
</evidence>
<dbReference type="PRINTS" id="PR00502">
    <property type="entry name" value="NUDIXFAMILY"/>
</dbReference>
<dbReference type="EMBL" id="JAUHPV010000003">
    <property type="protein sequence ID" value="MDN4472667.1"/>
    <property type="molecule type" value="Genomic_DNA"/>
</dbReference>
<evidence type="ECO:0000313" key="5">
    <source>
        <dbReference type="EMBL" id="MDN4472667.1"/>
    </source>
</evidence>
<dbReference type="InterPro" id="IPR015797">
    <property type="entry name" value="NUDIX_hydrolase-like_dom_sf"/>
</dbReference>
<gene>
    <name evidence="5" type="ORF">QQX04_06630</name>
</gene>
<dbReference type="PROSITE" id="PS51462">
    <property type="entry name" value="NUDIX"/>
    <property type="match status" value="1"/>
</dbReference>
<dbReference type="Gene3D" id="3.90.79.10">
    <property type="entry name" value="Nucleoside Triphosphate Pyrophosphohydrolase"/>
    <property type="match status" value="1"/>
</dbReference>
<dbReference type="CDD" id="cd02883">
    <property type="entry name" value="NUDIX_Hydrolase"/>
    <property type="match status" value="1"/>
</dbReference>
<evidence type="ECO:0000256" key="2">
    <source>
        <dbReference type="ARBA" id="ARBA00022801"/>
    </source>
</evidence>
<dbReference type="InterPro" id="IPR020084">
    <property type="entry name" value="NUDIX_hydrolase_CS"/>
</dbReference>
<keyword evidence="2 3" id="KW-0378">Hydrolase</keyword>
<evidence type="ECO:0000256" key="3">
    <source>
        <dbReference type="RuleBase" id="RU003476"/>
    </source>
</evidence>
<keyword evidence="6" id="KW-1185">Reference proteome</keyword>
<dbReference type="Pfam" id="PF00293">
    <property type="entry name" value="NUDIX"/>
    <property type="match status" value="1"/>
</dbReference>
<evidence type="ECO:0000259" key="4">
    <source>
        <dbReference type="PROSITE" id="PS51462"/>
    </source>
</evidence>